<keyword evidence="1" id="KW-0808">Transferase</keyword>
<dbReference type="EMBL" id="CAKOGP040000002">
    <property type="protein sequence ID" value="CAJ1922643.1"/>
    <property type="molecule type" value="Genomic_DNA"/>
</dbReference>
<evidence type="ECO:0000259" key="10">
    <source>
        <dbReference type="Pfam" id="PF13847"/>
    </source>
</evidence>
<keyword evidence="2" id="KW-0949">S-adenosyl-L-methionine</keyword>
<keyword evidence="9" id="KW-0732">Signal</keyword>
<evidence type="ECO:0000313" key="11">
    <source>
        <dbReference type="EMBL" id="CAJ1922643.1"/>
    </source>
</evidence>
<protein>
    <recommendedName>
        <fullName evidence="5">Arsenite methyltransferase</fullName>
        <ecNumber evidence="4">2.1.1.137</ecNumber>
    </recommendedName>
</protein>
<evidence type="ECO:0000313" key="12">
    <source>
        <dbReference type="Proteomes" id="UP001295423"/>
    </source>
</evidence>
<dbReference type="EC" id="2.1.1.137" evidence="4"/>
<evidence type="ECO:0000256" key="9">
    <source>
        <dbReference type="SAM" id="SignalP"/>
    </source>
</evidence>
<feature type="signal peptide" evidence="9">
    <location>
        <begin position="1"/>
        <end position="15"/>
    </location>
</feature>
<dbReference type="AlphaFoldDB" id="A0AAD2CBE5"/>
<evidence type="ECO:0000256" key="6">
    <source>
        <dbReference type="ARBA" id="ARBA00047941"/>
    </source>
</evidence>
<feature type="domain" description="Methyltransferase" evidence="10">
    <location>
        <begin position="101"/>
        <end position="251"/>
    </location>
</feature>
<organism evidence="11 12">
    <name type="scientific">Cylindrotheca closterium</name>
    <dbReference type="NCBI Taxonomy" id="2856"/>
    <lineage>
        <taxon>Eukaryota</taxon>
        <taxon>Sar</taxon>
        <taxon>Stramenopiles</taxon>
        <taxon>Ochrophyta</taxon>
        <taxon>Bacillariophyta</taxon>
        <taxon>Bacillariophyceae</taxon>
        <taxon>Bacillariophycidae</taxon>
        <taxon>Bacillariales</taxon>
        <taxon>Bacillariaceae</taxon>
        <taxon>Cylindrotheca</taxon>
    </lineage>
</organism>
<name>A0AAD2CBE5_9STRA</name>
<comment type="similarity">
    <text evidence="3">Belongs to the methyltransferase superfamily. Arsenite methyltransferase family.</text>
</comment>
<sequence length="394" mass="43765">MKLLLPAIFVSVGSAFVIPSSHQPLSSSLQVVSDLFVDETRASVSKYYGEELKGSDDLKTNACSTAASPPKYIQDCISNIHPEVVAKYYGCGLCLPQYPLEGATVLDLGSGSGRDVYIASQLVGPKGKVVGVDMTDEQLEVANKHLDYHTEKFGFSNVEFKKGYLENLADLNLEEGSFDVIISNCVINLCTDKEAVLKECLKLLKPGGELYFSDVYSNRRVPKVLQEDEVLWGECLSGALYWNDFENLARKVGFADPRLVEDAPITVQNADIERLFSESGHDALEFYSATYRLWKMDLEPHCEDYGQAVIYKGTMDRYPSGWLLDKHHFFETGKIHPVCGNTWNMLEKSRLKDDFEFIGNFDKHFGIFEGCGSTMPYDSQEASSGKGESTGGCC</sequence>
<dbReference type="Gene3D" id="3.40.5.100">
    <property type="match status" value="1"/>
</dbReference>
<dbReference type="Pfam" id="PF13847">
    <property type="entry name" value="Methyltransf_31"/>
    <property type="match status" value="1"/>
</dbReference>
<dbReference type="Gene3D" id="3.40.50.150">
    <property type="entry name" value="Vaccinia Virus protein VP39"/>
    <property type="match status" value="1"/>
</dbReference>
<evidence type="ECO:0000256" key="3">
    <source>
        <dbReference type="ARBA" id="ARBA00034487"/>
    </source>
</evidence>
<dbReference type="SUPFAM" id="SSF53335">
    <property type="entry name" value="S-adenosyl-L-methionine-dependent methyltransferases"/>
    <property type="match status" value="1"/>
</dbReference>
<comment type="catalytic activity">
    <reaction evidence="6">
        <text>arsenic triglutathione + [thioredoxin]-dithiol + S-adenosyl-L-methionine + 2 H2O = methylarsonous acid + [thioredoxin]-disulfide + 3 glutathione + S-adenosyl-L-homocysteine + H(+)</text>
        <dbReference type="Rhea" id="RHEA:69460"/>
        <dbReference type="Rhea" id="RHEA-COMP:10698"/>
        <dbReference type="Rhea" id="RHEA-COMP:10700"/>
        <dbReference type="ChEBI" id="CHEBI:15377"/>
        <dbReference type="ChEBI" id="CHEBI:15378"/>
        <dbReference type="ChEBI" id="CHEBI:17826"/>
        <dbReference type="ChEBI" id="CHEBI:29950"/>
        <dbReference type="ChEBI" id="CHEBI:50058"/>
        <dbReference type="ChEBI" id="CHEBI:57856"/>
        <dbReference type="ChEBI" id="CHEBI:57925"/>
        <dbReference type="ChEBI" id="CHEBI:59789"/>
        <dbReference type="ChEBI" id="CHEBI:183640"/>
        <dbReference type="EC" id="2.1.1.137"/>
    </reaction>
</comment>
<dbReference type="PANTHER" id="PTHR43675:SF8">
    <property type="entry name" value="ARSENITE METHYLTRANSFERASE"/>
    <property type="match status" value="1"/>
</dbReference>
<gene>
    <name evidence="11" type="ORF">CYCCA115_LOCUS987</name>
</gene>
<dbReference type="InterPro" id="IPR026669">
    <property type="entry name" value="Arsenite_MeTrfase-like"/>
</dbReference>
<evidence type="ECO:0000256" key="2">
    <source>
        <dbReference type="ARBA" id="ARBA00022691"/>
    </source>
</evidence>
<dbReference type="InterPro" id="IPR029063">
    <property type="entry name" value="SAM-dependent_MTases_sf"/>
</dbReference>
<proteinExistence type="inferred from homology"/>
<evidence type="ECO:0000256" key="8">
    <source>
        <dbReference type="ARBA" id="ARBA00048428"/>
    </source>
</evidence>
<reference evidence="11" key="1">
    <citation type="submission" date="2023-08" db="EMBL/GenBank/DDBJ databases">
        <authorList>
            <person name="Audoor S."/>
            <person name="Bilcke G."/>
        </authorList>
    </citation>
    <scope>NUCLEOTIDE SEQUENCE</scope>
</reference>
<evidence type="ECO:0000256" key="7">
    <source>
        <dbReference type="ARBA" id="ARBA00047943"/>
    </source>
</evidence>
<keyword evidence="12" id="KW-1185">Reference proteome</keyword>
<comment type="catalytic activity">
    <reaction evidence="8">
        <text>arsenic triglutathione + 3 [thioredoxin]-dithiol + 3 S-adenosyl-L-methionine = trimethylarsine + 3 [thioredoxin]-disulfide + 3 glutathione + 3 S-adenosyl-L-homocysteine + 3 H(+)</text>
        <dbReference type="Rhea" id="RHEA:69432"/>
        <dbReference type="Rhea" id="RHEA-COMP:10698"/>
        <dbReference type="Rhea" id="RHEA-COMP:10700"/>
        <dbReference type="ChEBI" id="CHEBI:15378"/>
        <dbReference type="ChEBI" id="CHEBI:27130"/>
        <dbReference type="ChEBI" id="CHEBI:29950"/>
        <dbReference type="ChEBI" id="CHEBI:50058"/>
        <dbReference type="ChEBI" id="CHEBI:57856"/>
        <dbReference type="ChEBI" id="CHEBI:57925"/>
        <dbReference type="ChEBI" id="CHEBI:59789"/>
        <dbReference type="ChEBI" id="CHEBI:183640"/>
        <dbReference type="EC" id="2.1.1.137"/>
    </reaction>
</comment>
<evidence type="ECO:0000256" key="4">
    <source>
        <dbReference type="ARBA" id="ARBA00034521"/>
    </source>
</evidence>
<evidence type="ECO:0000256" key="1">
    <source>
        <dbReference type="ARBA" id="ARBA00022679"/>
    </source>
</evidence>
<dbReference type="Proteomes" id="UP001295423">
    <property type="component" value="Unassembled WGS sequence"/>
</dbReference>
<dbReference type="InterPro" id="IPR025714">
    <property type="entry name" value="Methyltranfer_dom"/>
</dbReference>
<dbReference type="CDD" id="cd02440">
    <property type="entry name" value="AdoMet_MTases"/>
    <property type="match status" value="1"/>
</dbReference>
<comment type="caution">
    <text evidence="11">The sequence shown here is derived from an EMBL/GenBank/DDBJ whole genome shotgun (WGS) entry which is preliminary data.</text>
</comment>
<accession>A0AAD2CBE5</accession>
<feature type="chain" id="PRO_5042006646" description="Arsenite methyltransferase" evidence="9">
    <location>
        <begin position="16"/>
        <end position="394"/>
    </location>
</feature>
<comment type="catalytic activity">
    <reaction evidence="7">
        <text>arsenic triglutathione + 2 [thioredoxin]-dithiol + 2 S-adenosyl-L-methionine + H2O = dimethylarsinous acid + 2 [thioredoxin]-disulfide + 3 glutathione + 2 S-adenosyl-L-homocysteine + 2 H(+)</text>
        <dbReference type="Rhea" id="RHEA:69464"/>
        <dbReference type="Rhea" id="RHEA-COMP:10698"/>
        <dbReference type="Rhea" id="RHEA-COMP:10700"/>
        <dbReference type="ChEBI" id="CHEBI:15377"/>
        <dbReference type="ChEBI" id="CHEBI:15378"/>
        <dbReference type="ChEBI" id="CHEBI:23808"/>
        <dbReference type="ChEBI" id="CHEBI:29950"/>
        <dbReference type="ChEBI" id="CHEBI:50058"/>
        <dbReference type="ChEBI" id="CHEBI:57856"/>
        <dbReference type="ChEBI" id="CHEBI:57925"/>
        <dbReference type="ChEBI" id="CHEBI:59789"/>
        <dbReference type="ChEBI" id="CHEBI:183640"/>
        <dbReference type="EC" id="2.1.1.137"/>
    </reaction>
</comment>
<dbReference type="PANTHER" id="PTHR43675">
    <property type="entry name" value="ARSENITE METHYLTRANSFERASE"/>
    <property type="match status" value="1"/>
</dbReference>
<dbReference type="GO" id="GO:0030791">
    <property type="term" value="F:arsenite methyltransferase activity"/>
    <property type="evidence" value="ECO:0007669"/>
    <property type="project" value="UniProtKB-EC"/>
</dbReference>
<evidence type="ECO:0000256" key="5">
    <source>
        <dbReference type="ARBA" id="ARBA00034545"/>
    </source>
</evidence>